<name>A0A0F9MQQ9_9ZZZZ</name>
<proteinExistence type="predicted"/>
<dbReference type="EMBL" id="LAZR01004321">
    <property type="protein sequence ID" value="KKN09665.1"/>
    <property type="molecule type" value="Genomic_DNA"/>
</dbReference>
<organism evidence="1">
    <name type="scientific">marine sediment metagenome</name>
    <dbReference type="NCBI Taxonomy" id="412755"/>
    <lineage>
        <taxon>unclassified sequences</taxon>
        <taxon>metagenomes</taxon>
        <taxon>ecological metagenomes</taxon>
    </lineage>
</organism>
<reference evidence="1" key="1">
    <citation type="journal article" date="2015" name="Nature">
        <title>Complex archaea that bridge the gap between prokaryotes and eukaryotes.</title>
        <authorList>
            <person name="Spang A."/>
            <person name="Saw J.H."/>
            <person name="Jorgensen S.L."/>
            <person name="Zaremba-Niedzwiedzka K."/>
            <person name="Martijn J."/>
            <person name="Lind A.E."/>
            <person name="van Eijk R."/>
            <person name="Schleper C."/>
            <person name="Guy L."/>
            <person name="Ettema T.J."/>
        </authorList>
    </citation>
    <scope>NUCLEOTIDE SEQUENCE</scope>
</reference>
<evidence type="ECO:0000313" key="1">
    <source>
        <dbReference type="EMBL" id="KKN09665.1"/>
    </source>
</evidence>
<accession>A0A0F9MQQ9</accession>
<sequence length="123" mass="14127">MRESKATRLLRTVRIFNDYDFFGQQPYIYRRPRGIGLDLTVSAWMATRRGVSLDDAWYNYGDRPFTYLGREAVAPALAVAKEWAGKRFGITAWARSPFGGWGYADFVKTRMAELRAKARECSS</sequence>
<comment type="caution">
    <text evidence="1">The sequence shown here is derived from an EMBL/GenBank/DDBJ whole genome shotgun (WGS) entry which is preliminary data.</text>
</comment>
<dbReference type="AlphaFoldDB" id="A0A0F9MQQ9"/>
<protein>
    <submittedName>
        <fullName evidence="1">Uncharacterized protein</fullName>
    </submittedName>
</protein>
<gene>
    <name evidence="1" type="ORF">LCGC14_1044360</name>
</gene>